<keyword evidence="3" id="KW-1185">Reference proteome</keyword>
<evidence type="ECO:0000256" key="1">
    <source>
        <dbReference type="SAM" id="MobiDB-lite"/>
    </source>
</evidence>
<dbReference type="KEGG" id="satk:SA2016_0497"/>
<reference evidence="2 3" key="1">
    <citation type="submission" date="2016-02" db="EMBL/GenBank/DDBJ databases">
        <title>Complete genome of Sinomonas atrocyanea KCTC 3377.</title>
        <authorList>
            <person name="Kim K.M."/>
        </authorList>
    </citation>
    <scope>NUCLEOTIDE SEQUENCE [LARGE SCALE GENOMIC DNA]</scope>
    <source>
        <strain evidence="2 3">KCTC 3377</strain>
    </source>
</reference>
<proteinExistence type="predicted"/>
<gene>
    <name evidence="2" type="ORF">SA2016_0497</name>
</gene>
<dbReference type="STRING" id="37927.SA2016_0497"/>
<protein>
    <submittedName>
        <fullName evidence="2">Uncharacterized protein</fullName>
    </submittedName>
</protein>
<dbReference type="Proteomes" id="UP000070134">
    <property type="component" value="Chromosome"/>
</dbReference>
<feature type="compositionally biased region" description="Basic and acidic residues" evidence="1">
    <location>
        <begin position="21"/>
        <end position="32"/>
    </location>
</feature>
<feature type="compositionally biased region" description="Low complexity" evidence="1">
    <location>
        <begin position="33"/>
        <end position="43"/>
    </location>
</feature>
<sequence>MEPKTTTAPSSSDHGSAARIPDAHALDARRGDAAASAVAPVRGRLLHPLQAAERRPARAPHSVPAPAAARTTAEANRPSAPRRPEGAPRELAPRDLVPPTSLPDTSGDLLGLPDLRPLVRALRAGWAWLVRQARASTEVDARLRARRDEDSATMARSGAIPGRLM</sequence>
<dbReference type="AlphaFoldDB" id="A0A126ZVT1"/>
<evidence type="ECO:0000313" key="2">
    <source>
        <dbReference type="EMBL" id="AMM31193.1"/>
    </source>
</evidence>
<name>A0A126ZVT1_9MICC</name>
<dbReference type="EMBL" id="CP014518">
    <property type="protein sequence ID" value="AMM31193.1"/>
    <property type="molecule type" value="Genomic_DNA"/>
</dbReference>
<feature type="compositionally biased region" description="Polar residues" evidence="1">
    <location>
        <begin position="1"/>
        <end position="14"/>
    </location>
</feature>
<feature type="region of interest" description="Disordered" evidence="1">
    <location>
        <begin position="1"/>
        <end position="109"/>
    </location>
</feature>
<organism evidence="2 3">
    <name type="scientific">Sinomonas atrocyanea</name>
    <dbReference type="NCBI Taxonomy" id="37927"/>
    <lineage>
        <taxon>Bacteria</taxon>
        <taxon>Bacillati</taxon>
        <taxon>Actinomycetota</taxon>
        <taxon>Actinomycetes</taxon>
        <taxon>Micrococcales</taxon>
        <taxon>Micrococcaceae</taxon>
        <taxon>Sinomonas</taxon>
    </lineage>
</organism>
<feature type="compositionally biased region" description="Basic and acidic residues" evidence="1">
    <location>
        <begin position="82"/>
        <end position="93"/>
    </location>
</feature>
<feature type="compositionally biased region" description="Low complexity" evidence="1">
    <location>
        <begin position="64"/>
        <end position="78"/>
    </location>
</feature>
<dbReference type="RefSeq" id="WP_066494890.1">
    <property type="nucleotide sequence ID" value="NZ_BJMO01000017.1"/>
</dbReference>
<evidence type="ECO:0000313" key="3">
    <source>
        <dbReference type="Proteomes" id="UP000070134"/>
    </source>
</evidence>
<accession>A0A126ZVT1</accession>